<dbReference type="Gene3D" id="2.40.50.40">
    <property type="match status" value="1"/>
</dbReference>
<feature type="domain" description="Chemokine interleukin-8-like" evidence="6">
    <location>
        <begin position="28"/>
        <end position="87"/>
    </location>
</feature>
<dbReference type="Proteomes" id="UP000515152">
    <property type="component" value="Chromosome 15"/>
</dbReference>
<keyword evidence="4 5" id="KW-0732">Signal</keyword>
<dbReference type="GO" id="GO:0005615">
    <property type="term" value="C:extracellular space"/>
    <property type="evidence" value="ECO:0007669"/>
    <property type="project" value="UniProtKB-KW"/>
</dbReference>
<dbReference type="InterPro" id="IPR039809">
    <property type="entry name" value="Chemokine_b/g/d"/>
</dbReference>
<dbReference type="OrthoDB" id="9447832at2759"/>
<evidence type="ECO:0000256" key="5">
    <source>
        <dbReference type="SAM" id="SignalP"/>
    </source>
</evidence>
<dbReference type="AlphaFoldDB" id="A0A6P3VSW5"/>
<dbReference type="InterPro" id="IPR036048">
    <property type="entry name" value="Interleukin_8-like_sf"/>
</dbReference>
<protein>
    <submittedName>
        <fullName evidence="8">C-C motif chemokine 18-like</fullName>
    </submittedName>
</protein>
<evidence type="ECO:0000256" key="1">
    <source>
        <dbReference type="ARBA" id="ARBA00004613"/>
    </source>
</evidence>
<proteinExistence type="predicted"/>
<evidence type="ECO:0000259" key="6">
    <source>
        <dbReference type="SMART" id="SM00199"/>
    </source>
</evidence>
<dbReference type="RefSeq" id="XP_012680177.2">
    <property type="nucleotide sequence ID" value="XM_012824723.3"/>
</dbReference>
<dbReference type="GO" id="GO:0008009">
    <property type="term" value="F:chemokine activity"/>
    <property type="evidence" value="ECO:0007669"/>
    <property type="project" value="InterPro"/>
</dbReference>
<reference evidence="8" key="1">
    <citation type="submission" date="2025-08" db="UniProtKB">
        <authorList>
            <consortium name="RefSeq"/>
        </authorList>
    </citation>
    <scope>IDENTIFICATION</scope>
</reference>
<dbReference type="SMART" id="SM00199">
    <property type="entry name" value="SCY"/>
    <property type="match status" value="1"/>
</dbReference>
<name>A0A6P3VSW5_CLUHA</name>
<evidence type="ECO:0000256" key="2">
    <source>
        <dbReference type="ARBA" id="ARBA00022514"/>
    </source>
</evidence>
<dbReference type="SUPFAM" id="SSF54117">
    <property type="entry name" value="Interleukin 8-like chemokines"/>
    <property type="match status" value="1"/>
</dbReference>
<comment type="subcellular location">
    <subcellularLocation>
        <location evidence="1">Secreted</location>
    </subcellularLocation>
</comment>
<feature type="chain" id="PRO_5027907156" evidence="5">
    <location>
        <begin position="23"/>
        <end position="90"/>
    </location>
</feature>
<dbReference type="KEGG" id="char:105897765"/>
<dbReference type="GO" id="GO:0006955">
    <property type="term" value="P:immune response"/>
    <property type="evidence" value="ECO:0007669"/>
    <property type="project" value="InterPro"/>
</dbReference>
<dbReference type="PANTHER" id="PTHR12015:SF183">
    <property type="entry name" value="C-C MOTIF CHEMOKINE 3"/>
    <property type="match status" value="1"/>
</dbReference>
<feature type="signal peptide" evidence="5">
    <location>
        <begin position="1"/>
        <end position="22"/>
    </location>
</feature>
<gene>
    <name evidence="8" type="primary">LOC105897765</name>
</gene>
<accession>A0A6P3VSW5</accession>
<evidence type="ECO:0000256" key="3">
    <source>
        <dbReference type="ARBA" id="ARBA00022525"/>
    </source>
</evidence>
<keyword evidence="7" id="KW-1185">Reference proteome</keyword>
<organism evidence="7 8">
    <name type="scientific">Clupea harengus</name>
    <name type="common">Atlantic herring</name>
    <dbReference type="NCBI Taxonomy" id="7950"/>
    <lineage>
        <taxon>Eukaryota</taxon>
        <taxon>Metazoa</taxon>
        <taxon>Chordata</taxon>
        <taxon>Craniata</taxon>
        <taxon>Vertebrata</taxon>
        <taxon>Euteleostomi</taxon>
        <taxon>Actinopterygii</taxon>
        <taxon>Neopterygii</taxon>
        <taxon>Teleostei</taxon>
        <taxon>Clupei</taxon>
        <taxon>Clupeiformes</taxon>
        <taxon>Clupeoidei</taxon>
        <taxon>Clupeidae</taxon>
        <taxon>Clupea</taxon>
    </lineage>
</organism>
<keyword evidence="2" id="KW-0202">Cytokine</keyword>
<dbReference type="Pfam" id="PF00048">
    <property type="entry name" value="IL8"/>
    <property type="match status" value="1"/>
</dbReference>
<evidence type="ECO:0000256" key="4">
    <source>
        <dbReference type="ARBA" id="ARBA00022729"/>
    </source>
</evidence>
<sequence>MKNYKLTVTCILLFTLCTAVMSQYGYFPKKCCFRYYNKPIPVGRVRKIVRTSPECINPGYLVITKKRGASLCVQPGRPEVVKLISKFYLV</sequence>
<dbReference type="InterPro" id="IPR001811">
    <property type="entry name" value="Chemokine_IL8-like_dom"/>
</dbReference>
<keyword evidence="3" id="KW-0964">Secreted</keyword>
<evidence type="ECO:0000313" key="8">
    <source>
        <dbReference type="RefSeq" id="XP_012680177.2"/>
    </source>
</evidence>
<dbReference type="GeneID" id="105897765"/>
<evidence type="ECO:0000313" key="7">
    <source>
        <dbReference type="Proteomes" id="UP000515152"/>
    </source>
</evidence>
<dbReference type="PANTHER" id="PTHR12015">
    <property type="entry name" value="SMALL INDUCIBLE CYTOKINE A"/>
    <property type="match status" value="1"/>
</dbReference>